<comment type="caution">
    <text evidence="1">The sequence shown here is derived from an EMBL/GenBank/DDBJ whole genome shotgun (WGS) entry which is preliminary data.</text>
</comment>
<dbReference type="RefSeq" id="WP_144848463.1">
    <property type="nucleotide sequence ID" value="NZ_VNJI01000018.1"/>
</dbReference>
<reference evidence="1 2" key="1">
    <citation type="submission" date="2019-07" db="EMBL/GenBank/DDBJ databases">
        <authorList>
            <person name="Kim J."/>
        </authorList>
    </citation>
    <scope>NUCLEOTIDE SEQUENCE [LARGE SCALE GENOMIC DNA]</scope>
    <source>
        <strain evidence="1 2">JC52</strain>
    </source>
</reference>
<name>A0A559KA91_9BACL</name>
<gene>
    <name evidence="1" type="ORF">FPZ49_16155</name>
</gene>
<sequence length="75" mass="7828">MGEKFDPGKAGFSLGDSGSAAVNSIGLADSVSPREAMISIRLCSLSNETAGSSEKDSLVEPQRRHSAVAGWPYWG</sequence>
<dbReference type="AlphaFoldDB" id="A0A559KA91"/>
<evidence type="ECO:0000313" key="2">
    <source>
        <dbReference type="Proteomes" id="UP000317036"/>
    </source>
</evidence>
<accession>A0A559KA91</accession>
<protein>
    <submittedName>
        <fullName evidence="1">Uncharacterized protein</fullName>
    </submittedName>
</protein>
<dbReference type="EMBL" id="VNJI01000018">
    <property type="protein sequence ID" value="TVY09013.1"/>
    <property type="molecule type" value="Genomic_DNA"/>
</dbReference>
<evidence type="ECO:0000313" key="1">
    <source>
        <dbReference type="EMBL" id="TVY09013.1"/>
    </source>
</evidence>
<proteinExistence type="predicted"/>
<organism evidence="1 2">
    <name type="scientific">Paenibacillus cremeus</name>
    <dbReference type="NCBI Taxonomy" id="2163881"/>
    <lineage>
        <taxon>Bacteria</taxon>
        <taxon>Bacillati</taxon>
        <taxon>Bacillota</taxon>
        <taxon>Bacilli</taxon>
        <taxon>Bacillales</taxon>
        <taxon>Paenibacillaceae</taxon>
        <taxon>Paenibacillus</taxon>
    </lineage>
</organism>
<keyword evidence="2" id="KW-1185">Reference proteome</keyword>
<dbReference type="Proteomes" id="UP000317036">
    <property type="component" value="Unassembled WGS sequence"/>
</dbReference>